<keyword evidence="9" id="KW-1185">Reference proteome</keyword>
<evidence type="ECO:0000313" key="9">
    <source>
        <dbReference type="Proteomes" id="UP000077002"/>
    </source>
</evidence>
<dbReference type="Pfam" id="PF04082">
    <property type="entry name" value="Fungal_trans"/>
    <property type="match status" value="1"/>
</dbReference>
<keyword evidence="2" id="KW-0805">Transcription regulation</keyword>
<name>A0A177ET88_9EURO</name>
<feature type="region of interest" description="Disordered" evidence="6">
    <location>
        <begin position="1"/>
        <end position="47"/>
    </location>
</feature>
<protein>
    <recommendedName>
        <fullName evidence="7">Xylanolytic transcriptional activator regulatory domain-containing protein</fullName>
    </recommendedName>
</protein>
<evidence type="ECO:0000256" key="1">
    <source>
        <dbReference type="ARBA" id="ARBA00022833"/>
    </source>
</evidence>
<dbReference type="RefSeq" id="XP_022506472.1">
    <property type="nucleotide sequence ID" value="XM_022661238.1"/>
</dbReference>
<evidence type="ECO:0000313" key="8">
    <source>
        <dbReference type="EMBL" id="OAG34520.1"/>
    </source>
</evidence>
<evidence type="ECO:0000256" key="6">
    <source>
        <dbReference type="SAM" id="MobiDB-lite"/>
    </source>
</evidence>
<dbReference type="AlphaFoldDB" id="A0A177ET88"/>
<dbReference type="InterPro" id="IPR007219">
    <property type="entry name" value="XnlR_reg_dom"/>
</dbReference>
<dbReference type="PANTHER" id="PTHR47171">
    <property type="entry name" value="FARA-RELATED"/>
    <property type="match status" value="1"/>
</dbReference>
<organism evidence="8 9">
    <name type="scientific">Fonsecaea monophora</name>
    <dbReference type="NCBI Taxonomy" id="254056"/>
    <lineage>
        <taxon>Eukaryota</taxon>
        <taxon>Fungi</taxon>
        <taxon>Dikarya</taxon>
        <taxon>Ascomycota</taxon>
        <taxon>Pezizomycotina</taxon>
        <taxon>Eurotiomycetes</taxon>
        <taxon>Chaetothyriomycetidae</taxon>
        <taxon>Chaetothyriales</taxon>
        <taxon>Herpotrichiellaceae</taxon>
        <taxon>Fonsecaea</taxon>
    </lineage>
</organism>
<reference evidence="8 9" key="1">
    <citation type="submission" date="2016-03" db="EMBL/GenBank/DDBJ databases">
        <title>Draft genome sequence of the Fonsecaea monophora CBS 269.37.</title>
        <authorList>
            <person name="Bombassaro A."/>
            <person name="Vinicius W.A."/>
            <person name="De Hoog S."/>
            <person name="Sun J."/>
            <person name="Souza E.M."/>
            <person name="Raittz R.T."/>
            <person name="Costa F."/>
            <person name="Leao A.C."/>
            <person name="Tadra-Sfeir M.Z."/>
            <person name="Baura V."/>
            <person name="Balsanelli E."/>
            <person name="Pedrosa F.O."/>
            <person name="Moreno L.F."/>
            <person name="Steffens M.B."/>
            <person name="Xi L."/>
            <person name="Bocca A.L."/>
            <person name="Felipe M.S."/>
            <person name="Teixeira M."/>
            <person name="Telles Filho F.Q."/>
            <person name="Azevedo C.M."/>
            <person name="Gomes R."/>
            <person name="Vicente V.A."/>
        </authorList>
    </citation>
    <scope>NUCLEOTIDE SEQUENCE [LARGE SCALE GENOMIC DNA]</scope>
    <source>
        <strain evidence="8 9">CBS 269.37</strain>
    </source>
</reference>
<dbReference type="GO" id="GO:0003677">
    <property type="term" value="F:DNA binding"/>
    <property type="evidence" value="ECO:0007669"/>
    <property type="project" value="UniProtKB-KW"/>
</dbReference>
<dbReference type="EMBL" id="LVKK01000154">
    <property type="protein sequence ID" value="OAG34520.1"/>
    <property type="molecule type" value="Genomic_DNA"/>
</dbReference>
<evidence type="ECO:0000256" key="2">
    <source>
        <dbReference type="ARBA" id="ARBA00023015"/>
    </source>
</evidence>
<dbReference type="GeneID" id="34606440"/>
<dbReference type="Proteomes" id="UP000077002">
    <property type="component" value="Unassembled WGS sequence"/>
</dbReference>
<dbReference type="InterPro" id="IPR052073">
    <property type="entry name" value="Amide_Lactam_Regulators"/>
</dbReference>
<dbReference type="OrthoDB" id="39175at2759"/>
<evidence type="ECO:0000259" key="7">
    <source>
        <dbReference type="SMART" id="SM00906"/>
    </source>
</evidence>
<sequence>MRSDAQLPSPGLYEIRGPDRPHNAAPLPDEATTSASTETPSRTGFVGDQSHLAVESCAKTQVDALEAHISELPNSLDEFTQNILRASEALVLPGDSIIRAMHDLYRDHAFHRLPVIGETDLLSPGHRSTLLCLAVLVVGSLLRHPHNNKTPGTLAFPYYRNAKLLLNLEVEPDNLNRLKAMCLLSSWSMCTPSKVTLDSPWHWNGVSLRLAIQMGLHRRTTYSGRSDTGVSRRVWWTIYGNNVLQAVCFGRPLPIRPEDFDIELPKLEDFQTLNDPALCFIEFSKLVVIMASIVEASIKRRHRSHFDVTDIVTNLQAWVRELNPRFKLQDQGRRLQYSRPGSELHIMYCVCVILFLSLPGNLHQKTVADQGKLLAASCIARLYEEMGHRDDINFLLPIHDYFAMVAGAQLIAALRLPSTQSDRLREELGIIKDSMLATMSLKWPGAKAVLIRLQYLEQNVASAICPETRSNDVMGHREPERPIQGSHLSNHILQSLLPFSNLFCGVQLPTSNVSVFPSLAGQADHPNPNIFDMVTPWILNDECLDMDAFDCTTWVNFDNLTSLDHI</sequence>
<feature type="compositionally biased region" description="Low complexity" evidence="6">
    <location>
        <begin position="30"/>
        <end position="39"/>
    </location>
</feature>
<evidence type="ECO:0000256" key="5">
    <source>
        <dbReference type="ARBA" id="ARBA00023242"/>
    </source>
</evidence>
<accession>A0A177ET88</accession>
<keyword evidence="5" id="KW-0539">Nucleus</keyword>
<evidence type="ECO:0000256" key="3">
    <source>
        <dbReference type="ARBA" id="ARBA00023125"/>
    </source>
</evidence>
<gene>
    <name evidence="8" type="ORF">AYO21_11342</name>
</gene>
<dbReference type="GO" id="GO:0008270">
    <property type="term" value="F:zinc ion binding"/>
    <property type="evidence" value="ECO:0007669"/>
    <property type="project" value="InterPro"/>
</dbReference>
<feature type="domain" description="Xylanolytic transcriptional activator regulatory" evidence="7">
    <location>
        <begin position="200"/>
        <end position="271"/>
    </location>
</feature>
<evidence type="ECO:0000256" key="4">
    <source>
        <dbReference type="ARBA" id="ARBA00023163"/>
    </source>
</evidence>
<comment type="caution">
    <text evidence="8">The sequence shown here is derived from an EMBL/GenBank/DDBJ whole genome shotgun (WGS) entry which is preliminary data.</text>
</comment>
<dbReference type="CDD" id="cd12148">
    <property type="entry name" value="fungal_TF_MHR"/>
    <property type="match status" value="1"/>
</dbReference>
<dbReference type="PANTHER" id="PTHR47171:SF3">
    <property type="entry name" value="FARA-RELATED"/>
    <property type="match status" value="1"/>
</dbReference>
<dbReference type="GO" id="GO:0006351">
    <property type="term" value="P:DNA-templated transcription"/>
    <property type="evidence" value="ECO:0007669"/>
    <property type="project" value="InterPro"/>
</dbReference>
<dbReference type="SMART" id="SM00906">
    <property type="entry name" value="Fungal_trans"/>
    <property type="match status" value="1"/>
</dbReference>
<proteinExistence type="predicted"/>
<keyword evidence="4" id="KW-0804">Transcription</keyword>
<keyword evidence="3" id="KW-0238">DNA-binding</keyword>
<keyword evidence="1" id="KW-0862">Zinc</keyword>